<name>A0A2I0A6N7_9ASPA</name>
<proteinExistence type="predicted"/>
<sequence length="136" mass="14511">MNHVGVQPHRLGRIEPAVACRHAEDLPDAVDLPEPDDQRITVFIPGHTPPHVTIVVGDERRRRGGVEVEEAVAEDDVGGGEVEAGARMVVRGFVDGVGEGREVGDGVGEMGYFAADDRGFWRSPPPAAVVEDVGLE</sequence>
<dbReference type="AlphaFoldDB" id="A0A2I0A6N7"/>
<accession>A0A2I0A6N7</accession>
<keyword evidence="2" id="KW-1185">Reference proteome</keyword>
<dbReference type="EMBL" id="KZ452014">
    <property type="protein sequence ID" value="PKA51213.1"/>
    <property type="molecule type" value="Genomic_DNA"/>
</dbReference>
<reference evidence="1 2" key="1">
    <citation type="journal article" date="2017" name="Nature">
        <title>The Apostasia genome and the evolution of orchids.</title>
        <authorList>
            <person name="Zhang G.Q."/>
            <person name="Liu K.W."/>
            <person name="Li Z."/>
            <person name="Lohaus R."/>
            <person name="Hsiao Y.Y."/>
            <person name="Niu S.C."/>
            <person name="Wang J.Y."/>
            <person name="Lin Y.C."/>
            <person name="Xu Q."/>
            <person name="Chen L.J."/>
            <person name="Yoshida K."/>
            <person name="Fujiwara S."/>
            <person name="Wang Z.W."/>
            <person name="Zhang Y.Q."/>
            <person name="Mitsuda N."/>
            <person name="Wang M."/>
            <person name="Liu G.H."/>
            <person name="Pecoraro L."/>
            <person name="Huang H.X."/>
            <person name="Xiao X.J."/>
            <person name="Lin M."/>
            <person name="Wu X.Y."/>
            <person name="Wu W.L."/>
            <person name="Chen Y.Y."/>
            <person name="Chang S.B."/>
            <person name="Sakamoto S."/>
            <person name="Ohme-Takagi M."/>
            <person name="Yagi M."/>
            <person name="Zeng S.J."/>
            <person name="Shen C.Y."/>
            <person name="Yeh C.M."/>
            <person name="Luo Y.B."/>
            <person name="Tsai W.C."/>
            <person name="Van de Peer Y."/>
            <person name="Liu Z.J."/>
        </authorList>
    </citation>
    <scope>NUCLEOTIDE SEQUENCE [LARGE SCALE GENOMIC DNA]</scope>
    <source>
        <strain evidence="2">cv. Shenzhen</strain>
        <tissue evidence="1">Stem</tissue>
    </source>
</reference>
<dbReference type="OrthoDB" id="1751809at2759"/>
<gene>
    <name evidence="1" type="ORF">AXF42_Ash010653</name>
</gene>
<dbReference type="Proteomes" id="UP000236161">
    <property type="component" value="Unassembled WGS sequence"/>
</dbReference>
<evidence type="ECO:0000313" key="1">
    <source>
        <dbReference type="EMBL" id="PKA51213.1"/>
    </source>
</evidence>
<organism evidence="1 2">
    <name type="scientific">Apostasia shenzhenica</name>
    <dbReference type="NCBI Taxonomy" id="1088818"/>
    <lineage>
        <taxon>Eukaryota</taxon>
        <taxon>Viridiplantae</taxon>
        <taxon>Streptophyta</taxon>
        <taxon>Embryophyta</taxon>
        <taxon>Tracheophyta</taxon>
        <taxon>Spermatophyta</taxon>
        <taxon>Magnoliopsida</taxon>
        <taxon>Liliopsida</taxon>
        <taxon>Asparagales</taxon>
        <taxon>Orchidaceae</taxon>
        <taxon>Apostasioideae</taxon>
        <taxon>Apostasia</taxon>
    </lineage>
</organism>
<evidence type="ECO:0000313" key="2">
    <source>
        <dbReference type="Proteomes" id="UP000236161"/>
    </source>
</evidence>
<protein>
    <submittedName>
        <fullName evidence="1">Uncharacterized protein</fullName>
    </submittedName>
</protein>